<feature type="transmembrane region" description="Helical" evidence="6">
    <location>
        <begin position="100"/>
        <end position="119"/>
    </location>
</feature>
<evidence type="ECO:0000256" key="3">
    <source>
        <dbReference type="ARBA" id="ARBA00022692"/>
    </source>
</evidence>
<dbReference type="CDD" id="cd15904">
    <property type="entry name" value="TSPO_MBR"/>
    <property type="match status" value="1"/>
</dbReference>
<feature type="transmembrane region" description="Helical" evidence="6">
    <location>
        <begin position="76"/>
        <end position="94"/>
    </location>
</feature>
<dbReference type="RefSeq" id="WP_138165332.1">
    <property type="nucleotide sequence ID" value="NZ_VAUA01000014.1"/>
</dbReference>
<proteinExistence type="inferred from homology"/>
<reference evidence="7 8" key="1">
    <citation type="submission" date="2019-05" db="EMBL/GenBank/DDBJ databases">
        <title>Draft genome sequence of Pelagicola sp. DSW4-44.</title>
        <authorList>
            <person name="Oh J."/>
        </authorList>
    </citation>
    <scope>NUCLEOTIDE SEQUENCE [LARGE SCALE GENOMIC DNA]</scope>
    <source>
        <strain evidence="7 8">DSW4-44</strain>
    </source>
</reference>
<evidence type="ECO:0000256" key="4">
    <source>
        <dbReference type="ARBA" id="ARBA00022989"/>
    </source>
</evidence>
<protein>
    <submittedName>
        <fullName evidence="7">Tryptophan-rich sensory protein</fullName>
    </submittedName>
</protein>
<evidence type="ECO:0000313" key="8">
    <source>
        <dbReference type="Proteomes" id="UP000305041"/>
    </source>
</evidence>
<evidence type="ECO:0000256" key="2">
    <source>
        <dbReference type="ARBA" id="ARBA00007524"/>
    </source>
</evidence>
<dbReference type="Proteomes" id="UP000305041">
    <property type="component" value="Unassembled WGS sequence"/>
</dbReference>
<dbReference type="InterPro" id="IPR004307">
    <property type="entry name" value="TspO_MBR"/>
</dbReference>
<dbReference type="PIRSF" id="PIRSF005859">
    <property type="entry name" value="PBR"/>
    <property type="match status" value="1"/>
</dbReference>
<feature type="transmembrane region" description="Helical" evidence="6">
    <location>
        <begin position="126"/>
        <end position="149"/>
    </location>
</feature>
<evidence type="ECO:0000256" key="1">
    <source>
        <dbReference type="ARBA" id="ARBA00004141"/>
    </source>
</evidence>
<comment type="subcellular location">
    <subcellularLocation>
        <location evidence="1">Membrane</location>
        <topology evidence="1">Multi-pass membrane protein</topology>
    </subcellularLocation>
</comment>
<dbReference type="InterPro" id="IPR038330">
    <property type="entry name" value="TspO/MBR-related_sf"/>
</dbReference>
<gene>
    <name evidence="7" type="ORF">FEE96_22335</name>
</gene>
<keyword evidence="3 6" id="KW-0812">Transmembrane</keyword>
<keyword evidence="5 6" id="KW-0472">Membrane</keyword>
<accession>A0ABY2UPX4</accession>
<dbReference type="EMBL" id="VAUA01000014">
    <property type="protein sequence ID" value="TLP56022.1"/>
    <property type="molecule type" value="Genomic_DNA"/>
</dbReference>
<organism evidence="7 8">
    <name type="scientific">Parasedimentitalea maritima</name>
    <dbReference type="NCBI Taxonomy" id="2578117"/>
    <lineage>
        <taxon>Bacteria</taxon>
        <taxon>Pseudomonadati</taxon>
        <taxon>Pseudomonadota</taxon>
        <taxon>Alphaproteobacteria</taxon>
        <taxon>Rhodobacterales</taxon>
        <taxon>Paracoccaceae</taxon>
        <taxon>Parasedimentitalea</taxon>
    </lineage>
</organism>
<name>A0ABY2UPX4_9RHOB</name>
<dbReference type="Pfam" id="PF03073">
    <property type="entry name" value="TspO_MBR"/>
    <property type="match status" value="1"/>
</dbReference>
<evidence type="ECO:0000256" key="5">
    <source>
        <dbReference type="ARBA" id="ARBA00023136"/>
    </source>
</evidence>
<keyword evidence="8" id="KW-1185">Reference proteome</keyword>
<evidence type="ECO:0000256" key="6">
    <source>
        <dbReference type="SAM" id="Phobius"/>
    </source>
</evidence>
<comment type="caution">
    <text evidence="7">The sequence shown here is derived from an EMBL/GenBank/DDBJ whole genome shotgun (WGS) entry which is preliminary data.</text>
</comment>
<dbReference type="Gene3D" id="1.20.1260.100">
    <property type="entry name" value="TspO/MBR protein"/>
    <property type="match status" value="1"/>
</dbReference>
<dbReference type="PANTHER" id="PTHR10057:SF0">
    <property type="entry name" value="TRANSLOCATOR PROTEIN"/>
    <property type="match status" value="1"/>
</dbReference>
<sequence length="150" mass="17053">MTKTLSLPLFLFAVMGGGLAIGILTAPGEWYATLQKPTFNPPNWIFGPVWTVLYLIIAYVGWRLWQRDPHGLMMRLWFAQMILNFLWSPVFFAAQKPGIALLNISLLFLTIALFIGVSWRFDRQAALLFAPYVLWLGFALTLNAAIVYLN</sequence>
<dbReference type="PANTHER" id="PTHR10057">
    <property type="entry name" value="PERIPHERAL-TYPE BENZODIAZEPINE RECEPTOR"/>
    <property type="match status" value="1"/>
</dbReference>
<keyword evidence="4 6" id="KW-1133">Transmembrane helix</keyword>
<comment type="similarity">
    <text evidence="2">Belongs to the TspO/BZRP family.</text>
</comment>
<feature type="transmembrane region" description="Helical" evidence="6">
    <location>
        <begin position="44"/>
        <end position="64"/>
    </location>
</feature>
<evidence type="ECO:0000313" key="7">
    <source>
        <dbReference type="EMBL" id="TLP56022.1"/>
    </source>
</evidence>